<gene>
    <name evidence="12" type="ORF">GGR13_003011</name>
</gene>
<accession>A0A7W9CKI4</accession>
<dbReference type="Proteomes" id="UP000545037">
    <property type="component" value="Unassembled WGS sequence"/>
</dbReference>
<dbReference type="InterPro" id="IPR011712">
    <property type="entry name" value="Sig_transdc_His_kin_sub3_dim/P"/>
</dbReference>
<dbReference type="Gene3D" id="1.20.5.1930">
    <property type="match status" value="1"/>
</dbReference>
<evidence type="ECO:0000256" key="3">
    <source>
        <dbReference type="ARBA" id="ARBA00022553"/>
    </source>
</evidence>
<dbReference type="EMBL" id="JACHOR010000005">
    <property type="protein sequence ID" value="MBB5747390.1"/>
    <property type="molecule type" value="Genomic_DNA"/>
</dbReference>
<evidence type="ECO:0000259" key="11">
    <source>
        <dbReference type="Pfam" id="PF07730"/>
    </source>
</evidence>
<keyword evidence="13" id="KW-1185">Reference proteome</keyword>
<comment type="catalytic activity">
    <reaction evidence="1">
        <text>ATP + protein L-histidine = ADP + protein N-phospho-L-histidine.</text>
        <dbReference type="EC" id="2.7.13.3"/>
    </reaction>
</comment>
<dbReference type="Pfam" id="PF02518">
    <property type="entry name" value="HATPase_c"/>
    <property type="match status" value="1"/>
</dbReference>
<evidence type="ECO:0000256" key="4">
    <source>
        <dbReference type="ARBA" id="ARBA00022679"/>
    </source>
</evidence>
<feature type="domain" description="Histidine kinase/HSP90-like ATPase" evidence="10">
    <location>
        <begin position="271"/>
        <end position="363"/>
    </location>
</feature>
<keyword evidence="3" id="KW-0597">Phosphoprotein</keyword>
<keyword evidence="7" id="KW-0067">ATP-binding</keyword>
<keyword evidence="6" id="KW-0418">Kinase</keyword>
<dbReference type="PANTHER" id="PTHR24421:SF10">
    <property type="entry name" value="NITRATE_NITRITE SENSOR PROTEIN NARQ"/>
    <property type="match status" value="1"/>
</dbReference>
<keyword evidence="5" id="KW-0547">Nucleotide-binding</keyword>
<dbReference type="SUPFAM" id="SSF55874">
    <property type="entry name" value="ATPase domain of HSP90 chaperone/DNA topoisomerase II/histidine kinase"/>
    <property type="match status" value="1"/>
</dbReference>
<dbReference type="Gene3D" id="3.30.565.10">
    <property type="entry name" value="Histidine kinase-like ATPase, C-terminal domain"/>
    <property type="match status" value="1"/>
</dbReference>
<dbReference type="InterPro" id="IPR036890">
    <property type="entry name" value="HATPase_C_sf"/>
</dbReference>
<organism evidence="12 13">
    <name type="scientific">Brevundimonas variabilis</name>
    <dbReference type="NCBI Taxonomy" id="74312"/>
    <lineage>
        <taxon>Bacteria</taxon>
        <taxon>Pseudomonadati</taxon>
        <taxon>Pseudomonadota</taxon>
        <taxon>Alphaproteobacteria</taxon>
        <taxon>Caulobacterales</taxon>
        <taxon>Caulobacteraceae</taxon>
        <taxon>Brevundimonas</taxon>
    </lineage>
</organism>
<feature type="coiled-coil region" evidence="9">
    <location>
        <begin position="137"/>
        <end position="164"/>
    </location>
</feature>
<dbReference type="GO" id="GO:0046983">
    <property type="term" value="F:protein dimerization activity"/>
    <property type="evidence" value="ECO:0007669"/>
    <property type="project" value="InterPro"/>
</dbReference>
<name>A0A7W9CKI4_9CAUL</name>
<dbReference type="GO" id="GO:0000155">
    <property type="term" value="F:phosphorelay sensor kinase activity"/>
    <property type="evidence" value="ECO:0007669"/>
    <property type="project" value="InterPro"/>
</dbReference>
<evidence type="ECO:0000256" key="8">
    <source>
        <dbReference type="ARBA" id="ARBA00023012"/>
    </source>
</evidence>
<dbReference type="GO" id="GO:0016020">
    <property type="term" value="C:membrane"/>
    <property type="evidence" value="ECO:0007669"/>
    <property type="project" value="InterPro"/>
</dbReference>
<evidence type="ECO:0000313" key="13">
    <source>
        <dbReference type="Proteomes" id="UP000545037"/>
    </source>
</evidence>
<evidence type="ECO:0000256" key="9">
    <source>
        <dbReference type="SAM" id="Coils"/>
    </source>
</evidence>
<dbReference type="InterPro" id="IPR003594">
    <property type="entry name" value="HATPase_dom"/>
</dbReference>
<dbReference type="Pfam" id="PF07730">
    <property type="entry name" value="HisKA_3"/>
    <property type="match status" value="1"/>
</dbReference>
<evidence type="ECO:0000256" key="6">
    <source>
        <dbReference type="ARBA" id="ARBA00022777"/>
    </source>
</evidence>
<evidence type="ECO:0000313" key="12">
    <source>
        <dbReference type="EMBL" id="MBB5747390.1"/>
    </source>
</evidence>
<evidence type="ECO:0000256" key="1">
    <source>
        <dbReference type="ARBA" id="ARBA00000085"/>
    </source>
</evidence>
<dbReference type="EC" id="2.7.13.3" evidence="2"/>
<sequence length="365" mass="39671">MNALATSDPASTDLRSLFRDSEARAARLRLLIQVSRELETVDSDGLETALSRASQKAALFTGYAHGAPYRAGNPLPSDARLLAFERLADQGETGHGLVLWGSRNPASAGSGEDEEALKLLVEMIESRLIMAHQQSGQARLLARLAQRERELEQVLSEVVRAQETERRALSADLHDGVAQQITALHRRLELLQLDLPAEADAALSRDVGILIDVARRSVSDLRRLIAGLRPTSLDDLGVVAALQEEGRRLEALGHRVHVRERGMRRLPDWQETLIFRVAQEGLNNAAKHAPDSTVELELILDDAAGQVVLTVADDGGRRPADPHSAAERLGLEIMRERLTAVASTLEAGPLGNGFRIRATMPLAGA</sequence>
<keyword evidence="9" id="KW-0175">Coiled coil</keyword>
<keyword evidence="4" id="KW-0808">Transferase</keyword>
<keyword evidence="8" id="KW-0902">Two-component regulatory system</keyword>
<evidence type="ECO:0000256" key="2">
    <source>
        <dbReference type="ARBA" id="ARBA00012438"/>
    </source>
</evidence>
<reference evidence="12 13" key="1">
    <citation type="submission" date="2020-08" db="EMBL/GenBank/DDBJ databases">
        <title>Genomic Encyclopedia of Type Strains, Phase IV (KMG-IV): sequencing the most valuable type-strain genomes for metagenomic binning, comparative biology and taxonomic classification.</title>
        <authorList>
            <person name="Goeker M."/>
        </authorList>
    </citation>
    <scope>NUCLEOTIDE SEQUENCE [LARGE SCALE GENOMIC DNA]</scope>
    <source>
        <strain evidence="12 13">DSM 4737</strain>
    </source>
</reference>
<proteinExistence type="predicted"/>
<evidence type="ECO:0000256" key="7">
    <source>
        <dbReference type="ARBA" id="ARBA00022840"/>
    </source>
</evidence>
<evidence type="ECO:0000259" key="10">
    <source>
        <dbReference type="Pfam" id="PF02518"/>
    </source>
</evidence>
<dbReference type="GO" id="GO:0005524">
    <property type="term" value="F:ATP binding"/>
    <property type="evidence" value="ECO:0007669"/>
    <property type="project" value="UniProtKB-KW"/>
</dbReference>
<dbReference type="CDD" id="cd16917">
    <property type="entry name" value="HATPase_UhpB-NarQ-NarX-like"/>
    <property type="match status" value="1"/>
</dbReference>
<evidence type="ECO:0000256" key="5">
    <source>
        <dbReference type="ARBA" id="ARBA00022741"/>
    </source>
</evidence>
<dbReference type="InterPro" id="IPR050482">
    <property type="entry name" value="Sensor_HK_TwoCompSys"/>
</dbReference>
<dbReference type="PANTHER" id="PTHR24421">
    <property type="entry name" value="NITRATE/NITRITE SENSOR PROTEIN NARX-RELATED"/>
    <property type="match status" value="1"/>
</dbReference>
<dbReference type="AlphaFoldDB" id="A0A7W9CKI4"/>
<protein>
    <recommendedName>
        <fullName evidence="2">histidine kinase</fullName>
        <ecNumber evidence="2">2.7.13.3</ecNumber>
    </recommendedName>
</protein>
<comment type="caution">
    <text evidence="12">The sequence shown here is derived from an EMBL/GenBank/DDBJ whole genome shotgun (WGS) entry which is preliminary data.</text>
</comment>
<feature type="domain" description="Signal transduction histidine kinase subgroup 3 dimerisation and phosphoacceptor" evidence="11">
    <location>
        <begin position="165"/>
        <end position="233"/>
    </location>
</feature>
<dbReference type="RefSeq" id="WP_183214366.1">
    <property type="nucleotide sequence ID" value="NZ_JACHOR010000005.1"/>
</dbReference>